<evidence type="ECO:0000256" key="7">
    <source>
        <dbReference type="ARBA" id="ARBA00023136"/>
    </source>
</evidence>
<evidence type="ECO:0000256" key="1">
    <source>
        <dbReference type="ARBA" id="ARBA00004651"/>
    </source>
</evidence>
<comment type="subcellular location">
    <subcellularLocation>
        <location evidence="1">Cell membrane</location>
        <topology evidence="1">Multi-pass membrane protein</topology>
    </subcellularLocation>
</comment>
<dbReference type="OMA" id="CFIKVMD"/>
<dbReference type="CDD" id="cd15144">
    <property type="entry name" value="7tmA_PGE2_EP1"/>
    <property type="match status" value="1"/>
</dbReference>
<dbReference type="GeneID" id="107376169"/>
<dbReference type="RefSeq" id="XP_015800607.3">
    <property type="nucleotide sequence ID" value="XM_015945121.3"/>
</dbReference>
<keyword evidence="4 12" id="KW-0812">Transmembrane</keyword>
<dbReference type="GO" id="GO:0007189">
    <property type="term" value="P:adenylate cyclase-activating G protein-coupled receptor signaling pathway"/>
    <property type="evidence" value="ECO:0007669"/>
    <property type="project" value="TreeGrafter"/>
</dbReference>
<evidence type="ECO:0000256" key="4">
    <source>
        <dbReference type="ARBA" id="ARBA00022692"/>
    </source>
</evidence>
<dbReference type="EMBL" id="JAAVVJ010000006">
    <property type="protein sequence ID" value="KAF7220553.1"/>
    <property type="molecule type" value="Genomic_DNA"/>
</dbReference>
<dbReference type="GO" id="GO:0007204">
    <property type="term" value="P:positive regulation of cytosolic calcium ion concentration"/>
    <property type="evidence" value="ECO:0007669"/>
    <property type="project" value="TreeGrafter"/>
</dbReference>
<evidence type="ECO:0000256" key="9">
    <source>
        <dbReference type="ARBA" id="ARBA00023180"/>
    </source>
</evidence>
<dbReference type="GO" id="GO:0005886">
    <property type="term" value="C:plasma membrane"/>
    <property type="evidence" value="ECO:0007669"/>
    <property type="project" value="UniProtKB-SubCell"/>
</dbReference>
<evidence type="ECO:0000256" key="3">
    <source>
        <dbReference type="ARBA" id="ARBA00022475"/>
    </source>
</evidence>
<feature type="transmembrane region" description="Helical" evidence="12">
    <location>
        <begin position="240"/>
        <end position="265"/>
    </location>
</feature>
<dbReference type="OrthoDB" id="5959154at2759"/>
<dbReference type="PRINTS" id="PR01788">
    <property type="entry name" value="PROSTANOIDR"/>
</dbReference>
<evidence type="ECO:0000313" key="16">
    <source>
        <dbReference type="Proteomes" id="UP000694548"/>
    </source>
</evidence>
<organism evidence="15 16">
    <name type="scientific">Nothobranchius furzeri</name>
    <name type="common">Turquoise killifish</name>
    <dbReference type="NCBI Taxonomy" id="105023"/>
    <lineage>
        <taxon>Eukaryota</taxon>
        <taxon>Metazoa</taxon>
        <taxon>Chordata</taxon>
        <taxon>Craniata</taxon>
        <taxon>Vertebrata</taxon>
        <taxon>Euteleostomi</taxon>
        <taxon>Actinopterygii</taxon>
        <taxon>Neopterygii</taxon>
        <taxon>Teleostei</taxon>
        <taxon>Neoteleostei</taxon>
        <taxon>Acanthomorphata</taxon>
        <taxon>Ovalentaria</taxon>
        <taxon>Atherinomorphae</taxon>
        <taxon>Cyprinodontiformes</taxon>
        <taxon>Nothobranchiidae</taxon>
        <taxon>Nothobranchius</taxon>
    </lineage>
</organism>
<evidence type="ECO:0000256" key="11">
    <source>
        <dbReference type="ARBA" id="ARBA00029815"/>
    </source>
</evidence>
<name>A0A8C6KI46_NOTFU</name>
<reference evidence="14" key="2">
    <citation type="submission" date="2020-03" db="EMBL/GenBank/DDBJ databases">
        <title>Intra-Species Differences in Population Size shape Life History and Genome Evolution.</title>
        <authorList>
            <person name="Willemsen D."/>
            <person name="Cui R."/>
            <person name="Valenzano D.R."/>
        </authorList>
    </citation>
    <scope>NUCLEOTIDE SEQUENCE</scope>
    <source>
        <strain evidence="14">GRZ</strain>
        <tissue evidence="14">Whole</tissue>
    </source>
</reference>
<accession>A0A8C6KI46</accession>
<dbReference type="GO" id="GO:0004957">
    <property type="term" value="F:prostaglandin E receptor activity"/>
    <property type="evidence" value="ECO:0007669"/>
    <property type="project" value="Ensembl"/>
</dbReference>
<keyword evidence="16" id="KW-1185">Reference proteome</keyword>
<dbReference type="Pfam" id="PF00001">
    <property type="entry name" value="7tm_1"/>
    <property type="match status" value="1"/>
</dbReference>
<keyword evidence="6" id="KW-0297">G-protein coupled receptor</keyword>
<dbReference type="EMBL" id="JAAVVJ010000006">
    <property type="protein sequence ID" value="KAF7220552.1"/>
    <property type="molecule type" value="Genomic_DNA"/>
</dbReference>
<dbReference type="GO" id="GO:0006954">
    <property type="term" value="P:inflammatory response"/>
    <property type="evidence" value="ECO:0007669"/>
    <property type="project" value="TreeGrafter"/>
</dbReference>
<reference evidence="15" key="3">
    <citation type="submission" date="2025-05" db="UniProtKB">
        <authorList>
            <consortium name="Ensembl"/>
        </authorList>
    </citation>
    <scope>IDENTIFICATION</scope>
</reference>
<dbReference type="PANTHER" id="PTHR11866:SF3">
    <property type="entry name" value="PROSTAGLANDIN E2 RECEPTOR EP1 SUBTYPE"/>
    <property type="match status" value="1"/>
</dbReference>
<feature type="transmembrane region" description="Helical" evidence="12">
    <location>
        <begin position="52"/>
        <end position="79"/>
    </location>
</feature>
<dbReference type="InterPro" id="IPR001105">
    <property type="entry name" value="Thbox_rcpt"/>
</dbReference>
<keyword evidence="8" id="KW-0675">Receptor</keyword>
<dbReference type="PRINTS" id="PR00429">
    <property type="entry name" value="THROMBOXANER"/>
</dbReference>
<keyword evidence="3" id="KW-1003">Cell membrane</keyword>
<evidence type="ECO:0000256" key="6">
    <source>
        <dbReference type="ARBA" id="ARBA00023040"/>
    </source>
</evidence>
<reference evidence="15" key="1">
    <citation type="submission" date="2014-08" db="EMBL/GenBank/DDBJ databases">
        <authorList>
            <person name="Senf B."/>
            <person name="Petzold A."/>
            <person name="Downie B.R."/>
            <person name="Koch P."/>
            <person name="Platzer M."/>
        </authorList>
    </citation>
    <scope>NUCLEOTIDE SEQUENCE [LARGE SCALE GENOMIC DNA]</scope>
    <source>
        <strain evidence="15">GRZ</strain>
    </source>
</reference>
<evidence type="ECO:0000256" key="10">
    <source>
        <dbReference type="ARBA" id="ARBA00023224"/>
    </source>
</evidence>
<dbReference type="PROSITE" id="PS00237">
    <property type="entry name" value="G_PROTEIN_RECEP_F1_1"/>
    <property type="match status" value="1"/>
</dbReference>
<evidence type="ECO:0000256" key="5">
    <source>
        <dbReference type="ARBA" id="ARBA00022989"/>
    </source>
</evidence>
<dbReference type="GeneTree" id="ENSGT01030000234559"/>
<dbReference type="SUPFAM" id="SSF81321">
    <property type="entry name" value="Family A G protein-coupled receptor-like"/>
    <property type="match status" value="1"/>
</dbReference>
<proteinExistence type="predicted"/>
<dbReference type="GO" id="GO:0004960">
    <property type="term" value="F:thromboxane receptor activity"/>
    <property type="evidence" value="ECO:0007669"/>
    <property type="project" value="InterPro"/>
</dbReference>
<dbReference type="Gene3D" id="1.20.1070.10">
    <property type="entry name" value="Rhodopsin 7-helix transmembrane proteins"/>
    <property type="match status" value="1"/>
</dbReference>
<feature type="transmembrane region" description="Helical" evidence="12">
    <location>
        <begin position="285"/>
        <end position="307"/>
    </location>
</feature>
<gene>
    <name evidence="15" type="primary">LOC107376169</name>
    <name evidence="14" type="ORF">G4P62_003176</name>
</gene>
<evidence type="ECO:0000259" key="13">
    <source>
        <dbReference type="PROSITE" id="PS50262"/>
    </source>
</evidence>
<dbReference type="PANTHER" id="PTHR11866">
    <property type="entry name" value="G-PROTEIN COUPLED RECEPTOR FAMILY 1 MEMBER"/>
    <property type="match status" value="1"/>
</dbReference>
<evidence type="ECO:0000313" key="14">
    <source>
        <dbReference type="EMBL" id="KAF7220552.1"/>
    </source>
</evidence>
<dbReference type="FunFam" id="1.20.1070.10:FF:000384">
    <property type="entry name" value="Prostaglandin E receptor 1a (subtype EP1)"/>
    <property type="match status" value="1"/>
</dbReference>
<feature type="transmembrane region" description="Helical" evidence="12">
    <location>
        <begin position="20"/>
        <end position="40"/>
    </location>
</feature>
<evidence type="ECO:0000256" key="2">
    <source>
        <dbReference type="ARBA" id="ARBA00017628"/>
    </source>
</evidence>
<feature type="domain" description="G-protein coupled receptors family 1 profile" evidence="13">
    <location>
        <begin position="29"/>
        <end position="304"/>
    </location>
</feature>
<dbReference type="Proteomes" id="UP000822369">
    <property type="component" value="Chromosome 6"/>
</dbReference>
<dbReference type="InterPro" id="IPR008365">
    <property type="entry name" value="Prostanoid_rcpt"/>
</dbReference>
<keyword evidence="7 12" id="KW-0472">Membrane</keyword>
<feature type="transmembrane region" description="Helical" evidence="12">
    <location>
        <begin position="99"/>
        <end position="120"/>
    </location>
</feature>
<feature type="transmembrane region" description="Helical" evidence="12">
    <location>
        <begin position="188"/>
        <end position="219"/>
    </location>
</feature>
<dbReference type="Ensembl" id="ENSNFUT00015006595.1">
    <property type="protein sequence ID" value="ENSNFUP00015006259.1"/>
    <property type="gene ID" value="ENSNFUG00015003122.1"/>
</dbReference>
<dbReference type="InterPro" id="IPR017452">
    <property type="entry name" value="GPCR_Rhodpsn_7TM"/>
</dbReference>
<protein>
    <recommendedName>
        <fullName evidence="2">Thromboxane A2 receptor</fullName>
    </recommendedName>
    <alternativeName>
        <fullName evidence="11">Prostanoid TP receptor</fullName>
    </alternativeName>
</protein>
<dbReference type="InterPro" id="IPR000276">
    <property type="entry name" value="GPCR_Rhodpsn"/>
</dbReference>
<dbReference type="AlphaFoldDB" id="A0A8C6KI46"/>
<sequence length="351" mass="39491">MEHDKNCSNNGTAQNPVSASLNMTLGIFFNMVALIILVKAYNRFRRRSKATFLLFASSLVATDLAGHVVSGALVLRRYTSSSKSNVTWDPEKPDAPCQFLGGCLVFFGLCPLFLGCAMATERCLGITRPLLHARLVTTTRTKISLSVIWFLALCMALLPFFDLGEYTYQYPRTWCFIRVVKKAEATNLVFVMLFSGLAFSSLALAFVCNTISGMTLIRARIKQKPTSQRFLARSHDTEMVVQLVAIMVTSSICWSPLLVFGLMSAAHSYSEDQKNPDITCMYSKLMMTGVRMATWNQILDPWVYILLRRAVLRKIYRITKKQVSFRGSTFRSVRLDIGSFPKSEQNSVKKI</sequence>
<evidence type="ECO:0000256" key="12">
    <source>
        <dbReference type="SAM" id="Phobius"/>
    </source>
</evidence>
<evidence type="ECO:0000313" key="15">
    <source>
        <dbReference type="Ensembl" id="ENSNFUP00015006259.1"/>
    </source>
</evidence>
<dbReference type="Proteomes" id="UP000694548">
    <property type="component" value="Chromosome sgr03"/>
</dbReference>
<dbReference type="PROSITE" id="PS50262">
    <property type="entry name" value="G_PROTEIN_RECEP_F1_2"/>
    <property type="match status" value="1"/>
</dbReference>
<evidence type="ECO:0000256" key="8">
    <source>
        <dbReference type="ARBA" id="ARBA00023170"/>
    </source>
</evidence>
<keyword evidence="9" id="KW-0325">Glycoprotein</keyword>
<keyword evidence="10" id="KW-0807">Transducer</keyword>
<keyword evidence="5 12" id="KW-1133">Transmembrane helix</keyword>
<feature type="transmembrane region" description="Helical" evidence="12">
    <location>
        <begin position="141"/>
        <end position="161"/>
    </location>
</feature>
<dbReference type="KEGG" id="nfu:107376169"/>